<accession>A0A834UJ04</accession>
<feature type="compositionally biased region" description="Basic residues" evidence="1">
    <location>
        <begin position="15"/>
        <end position="25"/>
    </location>
</feature>
<comment type="caution">
    <text evidence="2">The sequence shown here is derived from an EMBL/GenBank/DDBJ whole genome shotgun (WGS) entry which is preliminary data.</text>
</comment>
<evidence type="ECO:0000256" key="1">
    <source>
        <dbReference type="SAM" id="MobiDB-lite"/>
    </source>
</evidence>
<organism evidence="2 3">
    <name type="scientific">Marmota monax</name>
    <name type="common">Woodchuck</name>
    <dbReference type="NCBI Taxonomy" id="9995"/>
    <lineage>
        <taxon>Eukaryota</taxon>
        <taxon>Metazoa</taxon>
        <taxon>Chordata</taxon>
        <taxon>Craniata</taxon>
        <taxon>Vertebrata</taxon>
        <taxon>Euteleostomi</taxon>
        <taxon>Mammalia</taxon>
        <taxon>Eutheria</taxon>
        <taxon>Euarchontoglires</taxon>
        <taxon>Glires</taxon>
        <taxon>Rodentia</taxon>
        <taxon>Sciuromorpha</taxon>
        <taxon>Sciuridae</taxon>
        <taxon>Xerinae</taxon>
        <taxon>Marmotini</taxon>
        <taxon>Marmota</taxon>
    </lineage>
</organism>
<proteinExistence type="predicted"/>
<dbReference type="AlphaFoldDB" id="A0A834UJ04"/>
<name>A0A834UJ04_MARMO</name>
<protein>
    <submittedName>
        <fullName evidence="2">Uncharacterized protein</fullName>
    </submittedName>
</protein>
<feature type="compositionally biased region" description="Low complexity" evidence="1">
    <location>
        <begin position="55"/>
        <end position="73"/>
    </location>
</feature>
<dbReference type="Proteomes" id="UP000662637">
    <property type="component" value="Unassembled WGS sequence"/>
</dbReference>
<evidence type="ECO:0000313" key="2">
    <source>
        <dbReference type="EMBL" id="KAF7462031.1"/>
    </source>
</evidence>
<reference evidence="2" key="1">
    <citation type="submission" date="2020-08" db="EMBL/GenBank/DDBJ databases">
        <authorList>
            <person name="Shumante A."/>
            <person name="Zimin A.V."/>
            <person name="Puiu D."/>
            <person name="Salzberg S.L."/>
        </authorList>
    </citation>
    <scope>NUCLEOTIDE SEQUENCE</scope>
    <source>
        <strain evidence="2">WC2-LM</strain>
        <tissue evidence="2">Liver</tissue>
    </source>
</reference>
<evidence type="ECO:0000313" key="3">
    <source>
        <dbReference type="Proteomes" id="UP000662637"/>
    </source>
</evidence>
<dbReference type="EMBL" id="WJEC01008467">
    <property type="protein sequence ID" value="KAF7462031.1"/>
    <property type="molecule type" value="Genomic_DNA"/>
</dbReference>
<gene>
    <name evidence="2" type="ORF">GHT09_013258</name>
</gene>
<feature type="region of interest" description="Disordered" evidence="1">
    <location>
        <begin position="1"/>
        <end position="105"/>
    </location>
</feature>
<sequence length="136" mass="14764">MTGCWAQTPDTPTPHRVRNRNHRLRPAAVSLLPGRDRCGLSRGGQRNKARRGPRGLRLQRGGRAAGALTARASPAPPQPLRLWGPSRQAPESGCRRGTRAGPACSSVKWGLRTPCRGWRRDFTGALGVELSKVTSK</sequence>
<feature type="compositionally biased region" description="Basic residues" evidence="1">
    <location>
        <begin position="45"/>
        <end position="54"/>
    </location>
</feature>